<reference evidence="1 2" key="1">
    <citation type="submission" date="2014-10" db="EMBL/GenBank/DDBJ databases">
        <title>Kaistella solincola genome.</title>
        <authorList>
            <person name="Newman J.D."/>
        </authorList>
    </citation>
    <scope>NUCLEOTIDE SEQUENCE [LARGE SCALE GENOMIC DNA]</scope>
    <source>
        <strain evidence="1 2">DSM 22468</strain>
    </source>
</reference>
<gene>
    <name evidence="1" type="ORF">OA84_02350</name>
</gene>
<comment type="caution">
    <text evidence="1">The sequence shown here is derived from an EMBL/GenBank/DDBJ whole genome shotgun (WGS) entry which is preliminary data.</text>
</comment>
<accession>A0ABR4ZSC2</accession>
<proteinExistence type="predicted"/>
<evidence type="ECO:0000313" key="1">
    <source>
        <dbReference type="EMBL" id="KIA84394.1"/>
    </source>
</evidence>
<sequence length="62" mass="7445">MPLQSGLGELWFLLLKAKRKKIRFSSQFFYICENQENPRELKKMPFQQLIFYICEIIKICGS</sequence>
<name>A0ABR4ZSC2_9FLAO</name>
<protein>
    <submittedName>
        <fullName evidence="1">Uncharacterized protein</fullName>
    </submittedName>
</protein>
<dbReference type="Proteomes" id="UP000031275">
    <property type="component" value="Unassembled WGS sequence"/>
</dbReference>
<organism evidence="1 2">
    <name type="scientific">Kaistella solincola</name>
    <dbReference type="NCBI Taxonomy" id="510955"/>
    <lineage>
        <taxon>Bacteria</taxon>
        <taxon>Pseudomonadati</taxon>
        <taxon>Bacteroidota</taxon>
        <taxon>Flavobacteriia</taxon>
        <taxon>Flavobacteriales</taxon>
        <taxon>Weeksellaceae</taxon>
        <taxon>Chryseobacterium group</taxon>
        <taxon>Kaistella</taxon>
    </lineage>
</organism>
<dbReference type="EMBL" id="JSYK01000002">
    <property type="protein sequence ID" value="KIA84394.1"/>
    <property type="molecule type" value="Genomic_DNA"/>
</dbReference>
<keyword evidence="2" id="KW-1185">Reference proteome</keyword>
<evidence type="ECO:0000313" key="2">
    <source>
        <dbReference type="Proteomes" id="UP000031275"/>
    </source>
</evidence>